<accession>A0AAN7L101</accession>
<dbReference type="AlphaFoldDB" id="A0AAN7L101"/>
<dbReference type="PANTHER" id="PTHR34957:SF1">
    <property type="entry name" value="NUCLEAR TRANSPORT FACTOR 2 (NTF2) FAMILY PROTEIN"/>
    <property type="match status" value="1"/>
</dbReference>
<dbReference type="EMBL" id="JAXQNO010000018">
    <property type="protein sequence ID" value="KAK4776906.1"/>
    <property type="molecule type" value="Genomic_DNA"/>
</dbReference>
<feature type="domain" description="UVR" evidence="1">
    <location>
        <begin position="117"/>
        <end position="145"/>
    </location>
</feature>
<name>A0AAN7L101_TRANT</name>
<reference evidence="3 4" key="1">
    <citation type="journal article" date="2023" name="Hortic Res">
        <title>Pangenome of water caltrop reveals structural variations and asymmetric subgenome divergence after allopolyploidization.</title>
        <authorList>
            <person name="Zhang X."/>
            <person name="Chen Y."/>
            <person name="Wang L."/>
            <person name="Yuan Y."/>
            <person name="Fang M."/>
            <person name="Shi L."/>
            <person name="Lu R."/>
            <person name="Comes H.P."/>
            <person name="Ma Y."/>
            <person name="Chen Y."/>
            <person name="Huang G."/>
            <person name="Zhou Y."/>
            <person name="Zheng Z."/>
            <person name="Qiu Y."/>
        </authorList>
    </citation>
    <scope>NUCLEOTIDE SEQUENCE [LARGE SCALE GENOMIC DNA]</scope>
    <source>
        <strain evidence="3">F231</strain>
    </source>
</reference>
<evidence type="ECO:0000313" key="3">
    <source>
        <dbReference type="EMBL" id="KAK4776906.1"/>
    </source>
</evidence>
<protein>
    <recommendedName>
        <fullName evidence="5">UVR domain-containing protein</fullName>
    </recommendedName>
</protein>
<organism evidence="3 4">
    <name type="scientific">Trapa natans</name>
    <name type="common">Water chestnut</name>
    <dbReference type="NCBI Taxonomy" id="22666"/>
    <lineage>
        <taxon>Eukaryota</taxon>
        <taxon>Viridiplantae</taxon>
        <taxon>Streptophyta</taxon>
        <taxon>Embryophyta</taxon>
        <taxon>Tracheophyta</taxon>
        <taxon>Spermatophyta</taxon>
        <taxon>Magnoliopsida</taxon>
        <taxon>eudicotyledons</taxon>
        <taxon>Gunneridae</taxon>
        <taxon>Pentapetalae</taxon>
        <taxon>rosids</taxon>
        <taxon>malvids</taxon>
        <taxon>Myrtales</taxon>
        <taxon>Lythraceae</taxon>
        <taxon>Trapa</taxon>
    </lineage>
</organism>
<dbReference type="PANTHER" id="PTHR34957">
    <property type="entry name" value="NUCLEAR TRANSPORT FACTOR 2 (NTF2) FAMILY PROTEIN"/>
    <property type="match status" value="1"/>
</dbReference>
<gene>
    <name evidence="3" type="ORF">SAY86_005594</name>
</gene>
<evidence type="ECO:0000259" key="1">
    <source>
        <dbReference type="Pfam" id="PF02151"/>
    </source>
</evidence>
<sequence>MSSSAAVLCASSMCFGYQKVGGPFQIGKAYGLPCCGIISTGRNGFISSTSSAPQKKLLSNCFGDRFHFPQGLTQINFQRSMVFATSRSFSSRVCQVKSGDSGGYIGHDSIILHQQMLEQELESAIAEENYAKAAKIRDDIKNLNEDIQASVLAANARFYNSFRNGDITAMQMVWSRGDNVSCVHPGSLGICGYESVIESWNLVWANYEFPLEIELRDLRVHVRGDFGYVTCVELVKTKGSSWGGQFVTNVFEKVDGQWFICIHHASSFDF</sequence>
<dbReference type="SUPFAM" id="SSF54427">
    <property type="entry name" value="NTF2-like"/>
    <property type="match status" value="1"/>
</dbReference>
<dbReference type="Pfam" id="PF13474">
    <property type="entry name" value="SnoaL_3"/>
    <property type="match status" value="1"/>
</dbReference>
<dbReference type="Proteomes" id="UP001346149">
    <property type="component" value="Unassembled WGS sequence"/>
</dbReference>
<evidence type="ECO:0000259" key="2">
    <source>
        <dbReference type="Pfam" id="PF13474"/>
    </source>
</evidence>
<dbReference type="InterPro" id="IPR037401">
    <property type="entry name" value="SnoaL-like"/>
</dbReference>
<comment type="caution">
    <text evidence="3">The sequence shown here is derived from an EMBL/GenBank/DDBJ whole genome shotgun (WGS) entry which is preliminary data.</text>
</comment>
<dbReference type="InterPro" id="IPR001943">
    <property type="entry name" value="UVR_dom"/>
</dbReference>
<proteinExistence type="predicted"/>
<feature type="domain" description="SnoaL-like" evidence="2">
    <location>
        <begin position="151"/>
        <end position="267"/>
    </location>
</feature>
<evidence type="ECO:0000313" key="4">
    <source>
        <dbReference type="Proteomes" id="UP001346149"/>
    </source>
</evidence>
<dbReference type="Gene3D" id="3.10.450.50">
    <property type="match status" value="1"/>
</dbReference>
<dbReference type="Pfam" id="PF02151">
    <property type="entry name" value="UVR"/>
    <property type="match status" value="1"/>
</dbReference>
<evidence type="ECO:0008006" key="5">
    <source>
        <dbReference type="Google" id="ProtNLM"/>
    </source>
</evidence>
<dbReference type="InterPro" id="IPR032710">
    <property type="entry name" value="NTF2-like_dom_sf"/>
</dbReference>
<keyword evidence="4" id="KW-1185">Reference proteome</keyword>